<organism evidence="2 3">
    <name type="scientific">Undibacterium cyanobacteriorum</name>
    <dbReference type="NCBI Taxonomy" id="3073561"/>
    <lineage>
        <taxon>Bacteria</taxon>
        <taxon>Pseudomonadati</taxon>
        <taxon>Pseudomonadota</taxon>
        <taxon>Betaproteobacteria</taxon>
        <taxon>Burkholderiales</taxon>
        <taxon>Oxalobacteraceae</taxon>
        <taxon>Undibacterium</taxon>
    </lineage>
</organism>
<accession>A0ABY9RLP2</accession>
<evidence type="ECO:0008006" key="4">
    <source>
        <dbReference type="Google" id="ProtNLM"/>
    </source>
</evidence>
<evidence type="ECO:0000313" key="2">
    <source>
        <dbReference type="EMBL" id="WMW81600.1"/>
    </source>
</evidence>
<keyword evidence="3" id="KW-1185">Reference proteome</keyword>
<feature type="region of interest" description="Disordered" evidence="1">
    <location>
        <begin position="176"/>
        <end position="201"/>
    </location>
</feature>
<name>A0ABY9RLP2_9BURK</name>
<evidence type="ECO:0000313" key="3">
    <source>
        <dbReference type="Proteomes" id="UP001181355"/>
    </source>
</evidence>
<sequence>MFSAKQFPFTGLHDSASTFSPLESQLANFQDLTQLLSEDIDRYTETCHQIWQNVADSIWQQQLDLWSGKPSDELMMNLSARLQSLFEQSNQAQVCLQSIVDDAVKKATGLFAQSWQMPDQFSVSTPFSQFNFTQLTTLAPSLNRVVNLTPEEASKPSAADSVKKVAQRKSKVQATAVVTKEPAKTAKRQTSAPKAVRNKLH</sequence>
<reference evidence="2" key="1">
    <citation type="submission" date="2023-09" db="EMBL/GenBank/DDBJ databases">
        <title>Undibacterium sp. 20NA77.5 isolated from freshwater.</title>
        <authorList>
            <person name="Le V."/>
            <person name="Ko S.-R."/>
            <person name="Ahn C.-Y."/>
            <person name="Oh H.-M."/>
        </authorList>
    </citation>
    <scope>NUCLEOTIDE SEQUENCE</scope>
    <source>
        <strain evidence="2">20NA77.5</strain>
    </source>
</reference>
<dbReference type="RefSeq" id="WP_309483079.1">
    <property type="nucleotide sequence ID" value="NZ_CP133720.1"/>
</dbReference>
<evidence type="ECO:0000256" key="1">
    <source>
        <dbReference type="SAM" id="MobiDB-lite"/>
    </source>
</evidence>
<dbReference type="Proteomes" id="UP001181355">
    <property type="component" value="Chromosome"/>
</dbReference>
<proteinExistence type="predicted"/>
<protein>
    <recommendedName>
        <fullName evidence="4">Phasin domain-containing protein</fullName>
    </recommendedName>
</protein>
<dbReference type="EMBL" id="CP133720">
    <property type="protein sequence ID" value="WMW81600.1"/>
    <property type="molecule type" value="Genomic_DNA"/>
</dbReference>
<gene>
    <name evidence="2" type="ORF">RF679_04780</name>
</gene>